<accession>A0ABQ4A732</accession>
<keyword evidence="3" id="KW-1185">Reference proteome</keyword>
<evidence type="ECO:0000259" key="1">
    <source>
        <dbReference type="Pfam" id="PF11706"/>
    </source>
</evidence>
<name>A0ABQ4A732_9ACTN</name>
<dbReference type="InterPro" id="IPR010852">
    <property type="entry name" value="ABATE"/>
</dbReference>
<proteinExistence type="predicted"/>
<dbReference type="InterPro" id="IPR023286">
    <property type="entry name" value="ABATE_dom_sf"/>
</dbReference>
<dbReference type="SUPFAM" id="SSF160904">
    <property type="entry name" value="Jann2411-like"/>
    <property type="match status" value="1"/>
</dbReference>
<dbReference type="PANTHER" id="PTHR35525:SF3">
    <property type="entry name" value="BLL6575 PROTEIN"/>
    <property type="match status" value="1"/>
</dbReference>
<dbReference type="PANTHER" id="PTHR35525">
    <property type="entry name" value="BLL6575 PROTEIN"/>
    <property type="match status" value="1"/>
</dbReference>
<dbReference type="EMBL" id="BOMN01000136">
    <property type="protein sequence ID" value="GIE26122.1"/>
    <property type="molecule type" value="Genomic_DNA"/>
</dbReference>
<organism evidence="2 3">
    <name type="scientific">Winogradskya humida</name>
    <dbReference type="NCBI Taxonomy" id="113566"/>
    <lineage>
        <taxon>Bacteria</taxon>
        <taxon>Bacillati</taxon>
        <taxon>Actinomycetota</taxon>
        <taxon>Actinomycetes</taxon>
        <taxon>Micromonosporales</taxon>
        <taxon>Micromonosporaceae</taxon>
        <taxon>Winogradskya</taxon>
    </lineage>
</organism>
<feature type="domain" description="Zinc finger CGNR" evidence="1">
    <location>
        <begin position="127"/>
        <end position="169"/>
    </location>
</feature>
<dbReference type="InterPro" id="IPR021005">
    <property type="entry name" value="Znf_CGNR"/>
</dbReference>
<comment type="caution">
    <text evidence="2">The sequence shown here is derived from an EMBL/GenBank/DDBJ whole genome shotgun (WGS) entry which is preliminary data.</text>
</comment>
<sequence>MLGGMELDEHWMLAVQDAFALANAVGPAFAHGKPLPSEPTRSLPEVAVLGDTGRELWMILRAVAAGDTAAAAERLNALLDLMDARPRMARRGPGGFWHLQFVSSTGGESTHLVIATGMLLGSGDFVRIKGCQAPRCERVFLDSTRNRSQQFCSTRCQDRVKTASLRERRRAREDTPS</sequence>
<evidence type="ECO:0000313" key="3">
    <source>
        <dbReference type="Proteomes" id="UP000603200"/>
    </source>
</evidence>
<dbReference type="Proteomes" id="UP000603200">
    <property type="component" value="Unassembled WGS sequence"/>
</dbReference>
<protein>
    <recommendedName>
        <fullName evidence="1">Zinc finger CGNR domain-containing protein</fullName>
    </recommendedName>
</protein>
<gene>
    <name evidence="2" type="ORF">Ahu01nite_092240</name>
</gene>
<evidence type="ECO:0000313" key="2">
    <source>
        <dbReference type="EMBL" id="GIE26122.1"/>
    </source>
</evidence>
<dbReference type="Gene3D" id="1.10.3300.10">
    <property type="entry name" value="Jann2411-like domain"/>
    <property type="match status" value="1"/>
</dbReference>
<reference evidence="2 3" key="1">
    <citation type="submission" date="2021-01" db="EMBL/GenBank/DDBJ databases">
        <title>Whole genome shotgun sequence of Actinoplanes humidus NBRC 14915.</title>
        <authorList>
            <person name="Komaki H."/>
            <person name="Tamura T."/>
        </authorList>
    </citation>
    <scope>NUCLEOTIDE SEQUENCE [LARGE SCALE GENOMIC DNA]</scope>
    <source>
        <strain evidence="2 3">NBRC 14915</strain>
    </source>
</reference>
<dbReference type="Pfam" id="PF11706">
    <property type="entry name" value="zf-CGNR"/>
    <property type="match status" value="1"/>
</dbReference>